<evidence type="ECO:0000259" key="11">
    <source>
        <dbReference type="Pfam" id="PF05000"/>
    </source>
</evidence>
<evidence type="ECO:0000259" key="8">
    <source>
        <dbReference type="Pfam" id="PF04990"/>
    </source>
</evidence>
<evidence type="ECO:0000256" key="1">
    <source>
        <dbReference type="ARBA" id="ARBA00012418"/>
    </source>
</evidence>
<name>A0ABP0N8W0_9DINO</name>
<evidence type="ECO:0000256" key="4">
    <source>
        <dbReference type="ARBA" id="ARBA00022695"/>
    </source>
</evidence>
<dbReference type="Pfam" id="PF05000">
    <property type="entry name" value="RNA_pol_Rpb1_4"/>
    <property type="match status" value="1"/>
</dbReference>
<dbReference type="InterPro" id="IPR038120">
    <property type="entry name" value="Rpb1_funnel_sf"/>
</dbReference>
<keyword evidence="3" id="KW-0808">Transferase</keyword>
<dbReference type="Proteomes" id="UP001642464">
    <property type="component" value="Unassembled WGS sequence"/>
</dbReference>
<dbReference type="InterPro" id="IPR007083">
    <property type="entry name" value="RNA_pol_Rpb1_4"/>
</dbReference>
<evidence type="ECO:0000256" key="6">
    <source>
        <dbReference type="SAM" id="Coils"/>
    </source>
</evidence>
<dbReference type="Pfam" id="PF04990">
    <property type="entry name" value="RNA_pol_Rpb1_7"/>
    <property type="match status" value="1"/>
</dbReference>
<feature type="region of interest" description="Disordered" evidence="7">
    <location>
        <begin position="1045"/>
        <end position="1089"/>
    </location>
</feature>
<gene>
    <name evidence="12" type="ORF">SCF082_LOCUS31692</name>
</gene>
<feature type="domain" description="RNA polymerase Rpb1" evidence="9">
    <location>
        <begin position="446"/>
        <end position="526"/>
    </location>
</feature>
<feature type="compositionally biased region" description="Polar residues" evidence="7">
    <location>
        <begin position="1121"/>
        <end position="1133"/>
    </location>
</feature>
<feature type="coiled-coil region" evidence="6">
    <location>
        <begin position="244"/>
        <end position="271"/>
    </location>
</feature>
<evidence type="ECO:0000256" key="3">
    <source>
        <dbReference type="ARBA" id="ARBA00022679"/>
    </source>
</evidence>
<feature type="region of interest" description="Disordered" evidence="7">
    <location>
        <begin position="1121"/>
        <end position="1197"/>
    </location>
</feature>
<feature type="domain" description="RNA polymerase Rpb1" evidence="11">
    <location>
        <begin position="263"/>
        <end position="379"/>
    </location>
</feature>
<dbReference type="EMBL" id="CAXAMM010027002">
    <property type="protein sequence ID" value="CAK9060029.1"/>
    <property type="molecule type" value="Genomic_DNA"/>
</dbReference>
<dbReference type="PANTHER" id="PTHR19376">
    <property type="entry name" value="DNA-DIRECTED RNA POLYMERASE"/>
    <property type="match status" value="1"/>
</dbReference>
<dbReference type="Gene3D" id="1.10.150.390">
    <property type="match status" value="1"/>
</dbReference>
<dbReference type="PANTHER" id="PTHR19376:SF37">
    <property type="entry name" value="DNA-DIRECTED RNA POLYMERASE II SUBUNIT RPB1"/>
    <property type="match status" value="1"/>
</dbReference>
<feature type="domain" description="RNA polymerase Rpb1" evidence="8">
    <location>
        <begin position="604"/>
        <end position="745"/>
    </location>
</feature>
<dbReference type="Pfam" id="PF04992">
    <property type="entry name" value="RNA_pol_Rpb1_6"/>
    <property type="match status" value="1"/>
</dbReference>
<dbReference type="InterPro" id="IPR045867">
    <property type="entry name" value="DNA-dir_RpoC_beta_prime"/>
</dbReference>
<dbReference type="Gene3D" id="3.30.1360.140">
    <property type="match status" value="1"/>
</dbReference>
<sequence length="1225" mass="135377">MPATLELNLSSVDGRVPQHTTLWKGSEPLGKAFLRFLGLMLLGALTLFECPMDLTPQGIKLLQTVLVIDVRVTIWKQKHFRSTLRRVYSYPQTVDQVGPPLSRHLSICRTARLALGLDAYMEAVREAISAFYDNWTLRDAAIATKNKKDEPDFAASDCKVLIVNGELLSGIICKKTARDTRRDGLARQWPRVVSQCRSSRASDSSAPSEASAHQARREVLSYIQKMVNQFSCGVADIIANDQTLLNVEKTLKQAKNEVRNILADAQRGKLETQPGKTMYQSFEARVNQRLNAAREDAGNIGGSSLDERNNIISMVNAGSKGSPLNIAQIVACVGQQNVEGARIRLAGAKVLQDRLYGFNDRTLPHFTKDDYGAEARGFVENSYLAGLTPQEVWMHAMGGREGVIDTACKTSETGYIQRRLVKSMETLKHKYREPDYGLDWLAPEVVRKIQVFPDGDVKQHIPINITRLLDRSRQRIHTEDGSSADDRYTPVEVVERVEKLLQELEVTRAIAEGDTIGREVEDNAKVIGTLAAQSVGEPATQMTLNTFHFAGVGAKNVTLGVPRLKELINVAKKVKTPSLAVFLSGDLGQDQARAKDVQSMLEHTTLEKVTSFTQIFWDPDPEHTLVEEDKEWVSLYYELPDEDENPERCGPWLLRIQLSNKVMTDKKLTVREVGERILRDFMNDLDCIFTDDNAEELVLRIRLLKEADQVGAAPGPYDPHDDTEDKNFKFLRNVETNILKEMTLKGIVGIKKVFMREDNVNKYDPRTGKFERTKEWVLDTDGVNMEEVMLLEEVDFHRLQSNDIVEILNVLGIEATRKALLFHVRMVISFDGSYVNYRHLGTMCDVMTNRGHLMAITRHGVNRTNMGPLMKCSFEETVEILMDAAIYNETDHMRSVSENIIFGQLVPIGTGSFDLHMDDKTTENDLNPACALDHATVVLPSKFKSRETFGVNSPMPHQIDAESLPAETPMEETHQDLIPTTGGTYANLGTVEVSPGSTPRFQQVGKLDTPLATPGTIGTQQYTPHASDLTPFEYSVASTISPLYSPANKKEEDDKDMDEFDYSPGASVYSRSAPKTGQSMASGRYTPAKTPGSVYAPKTAMYTPSAMSPFSHKSPGYTPMSSQYGAGTPTSRFGATPGPGGYSPSIAPASLAPSGMSEEGASPIIQEHAGPDIALFGAESPSYTPQDGEGPAAPAPSAVFSAVSDVRAEDVAFDEEMDFPADADE</sequence>
<dbReference type="InterPro" id="IPR007081">
    <property type="entry name" value="RNA_pol_Rpb1_5"/>
</dbReference>
<evidence type="ECO:0000256" key="7">
    <source>
        <dbReference type="SAM" id="MobiDB-lite"/>
    </source>
</evidence>
<feature type="domain" description="RNA polymerase Rpb1" evidence="10">
    <location>
        <begin position="386"/>
        <end position="866"/>
    </location>
</feature>
<dbReference type="Pfam" id="PF04998">
    <property type="entry name" value="RNA_pol_Rpb1_5"/>
    <property type="match status" value="1"/>
</dbReference>
<dbReference type="InterPro" id="IPR038593">
    <property type="entry name" value="RNA_pol_Rpb1_7_sf"/>
</dbReference>
<feature type="compositionally biased region" description="Polar residues" evidence="7">
    <location>
        <begin position="1069"/>
        <end position="1081"/>
    </location>
</feature>
<keyword evidence="5" id="KW-0804">Transcription</keyword>
<dbReference type="CDD" id="cd02584">
    <property type="entry name" value="RNAP_II_Rpb1_C"/>
    <property type="match status" value="1"/>
</dbReference>
<evidence type="ECO:0000259" key="10">
    <source>
        <dbReference type="Pfam" id="PF04998"/>
    </source>
</evidence>
<dbReference type="SUPFAM" id="SSF64484">
    <property type="entry name" value="beta and beta-prime subunits of DNA dependent RNA-polymerase"/>
    <property type="match status" value="1"/>
</dbReference>
<keyword evidence="2 12" id="KW-0240">DNA-directed RNA polymerase</keyword>
<keyword evidence="13" id="KW-1185">Reference proteome</keyword>
<organism evidence="12 13">
    <name type="scientific">Durusdinium trenchii</name>
    <dbReference type="NCBI Taxonomy" id="1381693"/>
    <lineage>
        <taxon>Eukaryota</taxon>
        <taxon>Sar</taxon>
        <taxon>Alveolata</taxon>
        <taxon>Dinophyceae</taxon>
        <taxon>Suessiales</taxon>
        <taxon>Symbiodiniaceae</taxon>
        <taxon>Durusdinium</taxon>
    </lineage>
</organism>
<evidence type="ECO:0000313" key="13">
    <source>
        <dbReference type="Proteomes" id="UP001642464"/>
    </source>
</evidence>
<dbReference type="InterPro" id="IPR007075">
    <property type="entry name" value="RNA_pol_Rpb1_6"/>
</dbReference>
<keyword evidence="4" id="KW-0548">Nucleotidyltransferase</keyword>
<dbReference type="GO" id="GO:0000428">
    <property type="term" value="C:DNA-directed RNA polymerase complex"/>
    <property type="evidence" value="ECO:0007669"/>
    <property type="project" value="UniProtKB-KW"/>
</dbReference>
<evidence type="ECO:0000256" key="2">
    <source>
        <dbReference type="ARBA" id="ARBA00022478"/>
    </source>
</evidence>
<reference evidence="12 13" key="1">
    <citation type="submission" date="2024-02" db="EMBL/GenBank/DDBJ databases">
        <authorList>
            <person name="Chen Y."/>
            <person name="Shah S."/>
            <person name="Dougan E. K."/>
            <person name="Thang M."/>
            <person name="Chan C."/>
        </authorList>
    </citation>
    <scope>NUCLEOTIDE SEQUENCE [LARGE SCALE GENOMIC DNA]</scope>
</reference>
<dbReference type="Gene3D" id="6.10.250.2940">
    <property type="match status" value="1"/>
</dbReference>
<feature type="compositionally biased region" description="Low complexity" evidence="7">
    <location>
        <begin position="1143"/>
        <end position="1154"/>
    </location>
</feature>
<evidence type="ECO:0000313" key="12">
    <source>
        <dbReference type="EMBL" id="CAK9060029.1"/>
    </source>
</evidence>
<dbReference type="InterPro" id="IPR007073">
    <property type="entry name" value="RNA_pol_Rpb1_7"/>
</dbReference>
<proteinExistence type="predicted"/>
<protein>
    <recommendedName>
        <fullName evidence="1">DNA-directed RNA polymerase</fullName>
        <ecNumber evidence="1">2.7.7.6</ecNumber>
    </recommendedName>
</protein>
<comment type="caution">
    <text evidence="12">The sequence shown here is derived from an EMBL/GenBank/DDBJ whole genome shotgun (WGS) entry which is preliminary data.</text>
</comment>
<evidence type="ECO:0000259" key="9">
    <source>
        <dbReference type="Pfam" id="PF04992"/>
    </source>
</evidence>
<accession>A0ABP0N8W0</accession>
<keyword evidence="6" id="KW-0175">Coiled coil</keyword>
<dbReference type="Gene3D" id="1.10.132.30">
    <property type="match status" value="1"/>
</dbReference>
<dbReference type="EC" id="2.7.7.6" evidence="1"/>
<evidence type="ECO:0000256" key="5">
    <source>
        <dbReference type="ARBA" id="ARBA00023163"/>
    </source>
</evidence>